<dbReference type="EMBL" id="LT670818">
    <property type="protein sequence ID" value="SHG42759.1"/>
    <property type="molecule type" value="Genomic_DNA"/>
</dbReference>
<organism evidence="1 2">
    <name type="scientific">Bradyrhizobium erythrophlei</name>
    <dbReference type="NCBI Taxonomy" id="1437360"/>
    <lineage>
        <taxon>Bacteria</taxon>
        <taxon>Pseudomonadati</taxon>
        <taxon>Pseudomonadota</taxon>
        <taxon>Alphaproteobacteria</taxon>
        <taxon>Hyphomicrobiales</taxon>
        <taxon>Nitrobacteraceae</taxon>
        <taxon>Bradyrhizobium</taxon>
    </lineage>
</organism>
<gene>
    <name evidence="1" type="ORF">SAMN05444169_2413</name>
</gene>
<dbReference type="Proteomes" id="UP000190675">
    <property type="component" value="Chromosome I"/>
</dbReference>
<dbReference type="AlphaFoldDB" id="A0A1M5JR64"/>
<evidence type="ECO:0000313" key="2">
    <source>
        <dbReference type="Proteomes" id="UP000190675"/>
    </source>
</evidence>
<accession>A0A1M5JR64</accession>
<name>A0A1M5JR64_9BRAD</name>
<evidence type="ECO:0000313" key="1">
    <source>
        <dbReference type="EMBL" id="SHG42759.1"/>
    </source>
</evidence>
<sequence length="122" mass="13588">MHSDCTFPKFHNSIVSRFFSRVTANDRAAGNHFGNVFDVDSVSVVLTRVLWQEGKLPHHQLGLSYRCFEDTASDLIDCAAHINDEITTQEELVARLRLIDSCKSVLVAVGFTVSIGSQALRH</sequence>
<protein>
    <submittedName>
        <fullName evidence="1">Uncharacterized protein</fullName>
    </submittedName>
</protein>
<reference evidence="1 2" key="1">
    <citation type="submission" date="2016-11" db="EMBL/GenBank/DDBJ databases">
        <authorList>
            <person name="Jaros S."/>
            <person name="Januszkiewicz K."/>
            <person name="Wedrychowicz H."/>
        </authorList>
    </citation>
    <scope>NUCLEOTIDE SEQUENCE [LARGE SCALE GENOMIC DNA]</scope>
    <source>
        <strain evidence="1 2">GAS242</strain>
    </source>
</reference>
<proteinExistence type="predicted"/>